<accession>A0AAV6N3Q8</accession>
<comment type="caution">
    <text evidence="12">The sequence shown here is derived from an EMBL/GenBank/DDBJ whole genome shotgun (WGS) entry which is preliminary data.</text>
</comment>
<feature type="transmembrane region" description="Helical" evidence="10">
    <location>
        <begin position="515"/>
        <end position="538"/>
    </location>
</feature>
<dbReference type="GO" id="GO:0006820">
    <property type="term" value="P:monoatomic anion transport"/>
    <property type="evidence" value="ECO:0007669"/>
    <property type="project" value="TreeGrafter"/>
</dbReference>
<feature type="transmembrane region" description="Helical" evidence="10">
    <location>
        <begin position="129"/>
        <end position="150"/>
    </location>
</feature>
<comment type="subcellular location">
    <subcellularLocation>
        <location evidence="1">Membrane</location>
        <topology evidence="1">Multi-pass membrane protein</topology>
    </subcellularLocation>
</comment>
<proteinExistence type="inferred from homology"/>
<feature type="non-terminal residue" evidence="12">
    <location>
        <position position="1"/>
    </location>
</feature>
<evidence type="ECO:0000256" key="6">
    <source>
        <dbReference type="ARBA" id="ARBA00023065"/>
    </source>
</evidence>
<dbReference type="Pfam" id="PF00924">
    <property type="entry name" value="MS_channel_2nd"/>
    <property type="match status" value="1"/>
</dbReference>
<evidence type="ECO:0000313" key="12">
    <source>
        <dbReference type="EMBL" id="KAG6591247.1"/>
    </source>
</evidence>
<organism evidence="12 13">
    <name type="scientific">Cucurbita argyrosperma subsp. sororia</name>
    <dbReference type="NCBI Taxonomy" id="37648"/>
    <lineage>
        <taxon>Eukaryota</taxon>
        <taxon>Viridiplantae</taxon>
        <taxon>Streptophyta</taxon>
        <taxon>Embryophyta</taxon>
        <taxon>Tracheophyta</taxon>
        <taxon>Spermatophyta</taxon>
        <taxon>Magnoliopsida</taxon>
        <taxon>eudicotyledons</taxon>
        <taxon>Gunneridae</taxon>
        <taxon>Pentapetalae</taxon>
        <taxon>rosids</taxon>
        <taxon>fabids</taxon>
        <taxon>Cucurbitales</taxon>
        <taxon>Cucurbitaceae</taxon>
        <taxon>Cucurbiteae</taxon>
        <taxon>Cucurbita</taxon>
    </lineage>
</organism>
<feature type="compositionally biased region" description="Low complexity" evidence="9">
    <location>
        <begin position="65"/>
        <end position="83"/>
    </location>
</feature>
<feature type="region of interest" description="Disordered" evidence="9">
    <location>
        <begin position="646"/>
        <end position="696"/>
    </location>
</feature>
<evidence type="ECO:0000256" key="3">
    <source>
        <dbReference type="ARBA" id="ARBA00022448"/>
    </source>
</evidence>
<sequence length="744" mass="84684">MAPKEDVILKVNSFGNGDKELVEKKFQCLPERSLQTMRRRGKEFSEPENRLPSSGSSGGEVLRCSSNYSFSGSSWSSPISKNSRLMDPPEDDSSQKLETAVKDEGNNNDNKDATEDMPEEYNQLKLSPLLGFQLVVFVLIIGSLICNRWISILKRETFWGLPLWKWELTVLAVICGHMVSSMAVGLMVKIIEMNFLLRKRVLYFVYGLRKAVKNCLWMSLILLVWHFIFNDKVQRTTQSKILPYVTKILICFLVAASIWLLKTLVIKILASFFHVNNYFERLKEALFSQYVIVTLSDMMKDEQIADGKAESYKSGRVVCSGRLVNCNGSRQLKVESKRKDEEIPVDELNKLNQKNISAWNMRRMMNIVRNGALLTLDEKILSETEEQSLLQIRNERQAKEAAGRIFRRVAQRGSDCIYKEDVMRFMNKEEALVTMSLFGTTAETQCIDESSFREWMVNAFKQRKVLVLSLNDANTAVDDLHNLLNVFVALTILVIWLIIFGTRVLHFLIFITSQLLLLAFIFGNTCKTVFEAIIFLFVMHPFDVGDRCEVDGVEMVVEEMKILTTVFLRYDNQRISYPNSVLATKAIGNYYRSPDMGEGVDFYIHISTPWEKVALLKERITRYVESMGEQWHPDPQIVMKDVEDLEKHPHSRRRGRRSTTTAITSDGGAAVPNHTRKGGTLQRQPRAVPPLPTLPVADPAARTSALIGSPAVPHFGIDGEFDFGRNSQIRHLHNAQAPPTNSAD</sequence>
<keyword evidence="8" id="KW-0407">Ion channel</keyword>
<feature type="transmembrane region" description="Helical" evidence="10">
    <location>
        <begin position="170"/>
        <end position="191"/>
    </location>
</feature>
<dbReference type="EMBL" id="JAGKQH010000009">
    <property type="protein sequence ID" value="KAG6591247.1"/>
    <property type="molecule type" value="Genomic_DNA"/>
</dbReference>
<feature type="transmembrane region" description="Helical" evidence="10">
    <location>
        <begin position="241"/>
        <end position="261"/>
    </location>
</feature>
<evidence type="ECO:0000259" key="11">
    <source>
        <dbReference type="Pfam" id="PF00924"/>
    </source>
</evidence>
<feature type="region of interest" description="Disordered" evidence="9">
    <location>
        <begin position="31"/>
        <end position="115"/>
    </location>
</feature>
<keyword evidence="6" id="KW-0406">Ion transport</keyword>
<name>A0AAV6N3Q8_9ROSI</name>
<dbReference type="FunFam" id="2.30.30.60:FF:000003">
    <property type="entry name" value="Predicted mechanosensitive ion channel"/>
    <property type="match status" value="1"/>
</dbReference>
<dbReference type="PIRSF" id="PIRSF017209">
    <property type="entry name" value="Memb_At2g17000_prd"/>
    <property type="match status" value="1"/>
</dbReference>
<keyword evidence="3" id="KW-0813">Transport</keyword>
<keyword evidence="7 10" id="KW-0472">Membrane</keyword>
<feature type="compositionally biased region" description="Basic and acidic residues" evidence="9">
    <location>
        <begin position="93"/>
        <end position="114"/>
    </location>
</feature>
<evidence type="ECO:0000313" key="13">
    <source>
        <dbReference type="Proteomes" id="UP000685013"/>
    </source>
</evidence>
<dbReference type="InterPro" id="IPR006685">
    <property type="entry name" value="MscS_channel_2nd"/>
</dbReference>
<dbReference type="GO" id="GO:0050982">
    <property type="term" value="P:detection of mechanical stimulus"/>
    <property type="evidence" value="ECO:0007669"/>
    <property type="project" value="UniProtKB-ARBA"/>
</dbReference>
<keyword evidence="4 10" id="KW-0812">Transmembrane</keyword>
<evidence type="ECO:0000256" key="7">
    <source>
        <dbReference type="ARBA" id="ARBA00023136"/>
    </source>
</evidence>
<keyword evidence="13" id="KW-1185">Reference proteome</keyword>
<protein>
    <submittedName>
        <fullName evidence="12">Mechanosensitive ion channel protein 8</fullName>
    </submittedName>
</protein>
<feature type="transmembrane region" description="Helical" evidence="10">
    <location>
        <begin position="483"/>
        <end position="509"/>
    </location>
</feature>
<evidence type="ECO:0000256" key="2">
    <source>
        <dbReference type="ARBA" id="ARBA00008017"/>
    </source>
</evidence>
<dbReference type="GO" id="GO:0005886">
    <property type="term" value="C:plasma membrane"/>
    <property type="evidence" value="ECO:0007669"/>
    <property type="project" value="UniProtKB-ARBA"/>
</dbReference>
<comment type="similarity">
    <text evidence="2">Belongs to the MscS (TC 1.A.23) family.</text>
</comment>
<dbReference type="PANTHER" id="PTHR31618">
    <property type="entry name" value="MECHANOSENSITIVE ION CHANNEL PROTEIN 5"/>
    <property type="match status" value="1"/>
</dbReference>
<dbReference type="PANTHER" id="PTHR31618:SF8">
    <property type="entry name" value="MECHANOSENSITIVE ION CHANNEL PROTEIN"/>
    <property type="match status" value="1"/>
</dbReference>
<evidence type="ECO:0000256" key="5">
    <source>
        <dbReference type="ARBA" id="ARBA00022989"/>
    </source>
</evidence>
<gene>
    <name evidence="12" type="primary">MSL8</name>
    <name evidence="12" type="ORF">SDJN03_13593</name>
</gene>
<evidence type="ECO:0000256" key="9">
    <source>
        <dbReference type="SAM" id="MobiDB-lite"/>
    </source>
</evidence>
<evidence type="ECO:0000256" key="8">
    <source>
        <dbReference type="ARBA" id="ARBA00023303"/>
    </source>
</evidence>
<evidence type="ECO:0000256" key="10">
    <source>
        <dbReference type="SAM" id="Phobius"/>
    </source>
</evidence>
<dbReference type="GO" id="GO:0008381">
    <property type="term" value="F:mechanosensitive monoatomic ion channel activity"/>
    <property type="evidence" value="ECO:0007669"/>
    <property type="project" value="TreeGrafter"/>
</dbReference>
<dbReference type="InterPro" id="IPR016688">
    <property type="entry name" value="MscS-like_plants/fungi"/>
</dbReference>
<feature type="domain" description="Mechanosensitive ion channel MscS" evidence="11">
    <location>
        <begin position="534"/>
        <end position="591"/>
    </location>
</feature>
<dbReference type="Proteomes" id="UP000685013">
    <property type="component" value="Chromosome 9"/>
</dbReference>
<feature type="transmembrane region" description="Helical" evidence="10">
    <location>
        <begin position="211"/>
        <end position="229"/>
    </location>
</feature>
<reference evidence="12 13" key="1">
    <citation type="journal article" date="2021" name="Hortic Res">
        <title>The domestication of Cucurbita argyrosperma as revealed by the genome of its wild relative.</title>
        <authorList>
            <person name="Barrera-Redondo J."/>
            <person name="Sanchez-de la Vega G."/>
            <person name="Aguirre-Liguori J.A."/>
            <person name="Castellanos-Morales G."/>
            <person name="Gutierrez-Guerrero Y.T."/>
            <person name="Aguirre-Dugua X."/>
            <person name="Aguirre-Planter E."/>
            <person name="Tenaillon M.I."/>
            <person name="Lira-Saade R."/>
            <person name="Eguiarte L.E."/>
        </authorList>
    </citation>
    <scope>NUCLEOTIDE SEQUENCE [LARGE SCALE GENOMIC DNA]</scope>
    <source>
        <strain evidence="12">JBR-2021</strain>
    </source>
</reference>
<dbReference type="AlphaFoldDB" id="A0AAV6N3Q8"/>
<keyword evidence="5 10" id="KW-1133">Transmembrane helix</keyword>
<evidence type="ECO:0000256" key="1">
    <source>
        <dbReference type="ARBA" id="ARBA00004141"/>
    </source>
</evidence>
<evidence type="ECO:0000256" key="4">
    <source>
        <dbReference type="ARBA" id="ARBA00022692"/>
    </source>
</evidence>